<dbReference type="InterPro" id="IPR001202">
    <property type="entry name" value="WW_dom"/>
</dbReference>
<feature type="coiled-coil region" evidence="1">
    <location>
        <begin position="114"/>
        <end position="141"/>
    </location>
</feature>
<evidence type="ECO:0000313" key="5">
    <source>
        <dbReference type="Proteomes" id="UP001218218"/>
    </source>
</evidence>
<feature type="region of interest" description="Disordered" evidence="2">
    <location>
        <begin position="155"/>
        <end position="185"/>
    </location>
</feature>
<protein>
    <recommendedName>
        <fullName evidence="3">WW domain-containing protein</fullName>
    </recommendedName>
</protein>
<dbReference type="EMBL" id="JARIHO010000020">
    <property type="protein sequence ID" value="KAJ7346674.1"/>
    <property type="molecule type" value="Genomic_DNA"/>
</dbReference>
<evidence type="ECO:0000259" key="3">
    <source>
        <dbReference type="PROSITE" id="PS50020"/>
    </source>
</evidence>
<dbReference type="Gene3D" id="2.20.70.10">
    <property type="match status" value="1"/>
</dbReference>
<sequence>MAMSDSKLPQSATPAGPSVRRTASIDTLPQYSTSGDEDRRRSLDDAAAPLPPGWFCHLDHHSNHHFYVDMNATPPRSVWHHPRYEEAPPPIDTASISSSKRRSFLGKLKEKMIVSKADLEAERLQKEAKKQELLARYAKRRGEVLAELEKNGGKTKFGGSEYVGPPASPYGGEYRALMPARGRNN</sequence>
<keyword evidence="5" id="KW-1185">Reference proteome</keyword>
<feature type="compositionally biased region" description="Polar residues" evidence="2">
    <location>
        <begin position="24"/>
        <end position="34"/>
    </location>
</feature>
<accession>A0AAD6ZZN9</accession>
<evidence type="ECO:0000256" key="1">
    <source>
        <dbReference type="SAM" id="Coils"/>
    </source>
</evidence>
<evidence type="ECO:0000256" key="2">
    <source>
        <dbReference type="SAM" id="MobiDB-lite"/>
    </source>
</evidence>
<keyword evidence="1" id="KW-0175">Coiled coil</keyword>
<dbReference type="AlphaFoldDB" id="A0AAD6ZZN9"/>
<dbReference type="Proteomes" id="UP001218218">
    <property type="component" value="Unassembled WGS sequence"/>
</dbReference>
<dbReference type="PROSITE" id="PS50020">
    <property type="entry name" value="WW_DOMAIN_2"/>
    <property type="match status" value="1"/>
</dbReference>
<feature type="region of interest" description="Disordered" evidence="2">
    <location>
        <begin position="1"/>
        <end position="45"/>
    </location>
</feature>
<name>A0AAD6ZZN9_9AGAR</name>
<comment type="caution">
    <text evidence="4">The sequence shown here is derived from an EMBL/GenBank/DDBJ whole genome shotgun (WGS) entry which is preliminary data.</text>
</comment>
<proteinExistence type="predicted"/>
<feature type="non-terminal residue" evidence="4">
    <location>
        <position position="1"/>
    </location>
</feature>
<evidence type="ECO:0000313" key="4">
    <source>
        <dbReference type="EMBL" id="KAJ7346674.1"/>
    </source>
</evidence>
<organism evidence="4 5">
    <name type="scientific">Mycena albidolilacea</name>
    <dbReference type="NCBI Taxonomy" id="1033008"/>
    <lineage>
        <taxon>Eukaryota</taxon>
        <taxon>Fungi</taxon>
        <taxon>Dikarya</taxon>
        <taxon>Basidiomycota</taxon>
        <taxon>Agaricomycotina</taxon>
        <taxon>Agaricomycetes</taxon>
        <taxon>Agaricomycetidae</taxon>
        <taxon>Agaricales</taxon>
        <taxon>Marasmiineae</taxon>
        <taxon>Mycenaceae</taxon>
        <taxon>Mycena</taxon>
    </lineage>
</organism>
<dbReference type="InterPro" id="IPR036020">
    <property type="entry name" value="WW_dom_sf"/>
</dbReference>
<reference evidence="4" key="1">
    <citation type="submission" date="2023-03" db="EMBL/GenBank/DDBJ databases">
        <title>Massive genome expansion in bonnet fungi (Mycena s.s.) driven by repeated elements and novel gene families across ecological guilds.</title>
        <authorList>
            <consortium name="Lawrence Berkeley National Laboratory"/>
            <person name="Harder C.B."/>
            <person name="Miyauchi S."/>
            <person name="Viragh M."/>
            <person name="Kuo A."/>
            <person name="Thoen E."/>
            <person name="Andreopoulos B."/>
            <person name="Lu D."/>
            <person name="Skrede I."/>
            <person name="Drula E."/>
            <person name="Henrissat B."/>
            <person name="Morin E."/>
            <person name="Kohler A."/>
            <person name="Barry K."/>
            <person name="LaButti K."/>
            <person name="Morin E."/>
            <person name="Salamov A."/>
            <person name="Lipzen A."/>
            <person name="Mereny Z."/>
            <person name="Hegedus B."/>
            <person name="Baldrian P."/>
            <person name="Stursova M."/>
            <person name="Weitz H."/>
            <person name="Taylor A."/>
            <person name="Grigoriev I.V."/>
            <person name="Nagy L.G."/>
            <person name="Martin F."/>
            <person name="Kauserud H."/>
        </authorList>
    </citation>
    <scope>NUCLEOTIDE SEQUENCE</scope>
    <source>
        <strain evidence="4">CBHHK002</strain>
    </source>
</reference>
<feature type="domain" description="WW" evidence="3">
    <location>
        <begin position="48"/>
        <end position="84"/>
    </location>
</feature>
<gene>
    <name evidence="4" type="ORF">DFH08DRAFT_937138</name>
</gene>
<dbReference type="SUPFAM" id="SSF51045">
    <property type="entry name" value="WW domain"/>
    <property type="match status" value="1"/>
</dbReference>